<dbReference type="GO" id="GO:0019748">
    <property type="term" value="P:secondary metabolic process"/>
    <property type="evidence" value="ECO:0007669"/>
    <property type="project" value="TreeGrafter"/>
</dbReference>
<evidence type="ECO:0000256" key="1">
    <source>
        <dbReference type="ARBA" id="ARBA00022801"/>
    </source>
</evidence>
<evidence type="ECO:0000313" key="4">
    <source>
        <dbReference type="Proteomes" id="UP000070168"/>
    </source>
</evidence>
<dbReference type="Gene3D" id="3.40.50.1820">
    <property type="entry name" value="alpha/beta hydrolase"/>
    <property type="match status" value="1"/>
</dbReference>
<dbReference type="Proteomes" id="UP000070168">
    <property type="component" value="Unassembled WGS sequence"/>
</dbReference>
<dbReference type="OrthoDB" id="414698at2759"/>
<dbReference type="SUPFAM" id="SSF53474">
    <property type="entry name" value="alpha/beta-Hydrolases"/>
    <property type="match status" value="1"/>
</dbReference>
<dbReference type="GO" id="GO:0072330">
    <property type="term" value="P:monocarboxylic acid biosynthetic process"/>
    <property type="evidence" value="ECO:0007669"/>
    <property type="project" value="UniProtKB-ARBA"/>
</dbReference>
<evidence type="ECO:0000313" key="3">
    <source>
        <dbReference type="EMBL" id="KXG50575.1"/>
    </source>
</evidence>
<dbReference type="PANTHER" id="PTHR48070">
    <property type="entry name" value="ESTERASE OVCA2"/>
    <property type="match status" value="1"/>
</dbReference>
<gene>
    <name evidence="3" type="ORF">PGRI_043420</name>
</gene>
<dbReference type="GeneID" id="63707355"/>
<accession>A0A135LNN5</accession>
<dbReference type="EMBL" id="LHQR01000045">
    <property type="protein sequence ID" value="KXG50575.1"/>
    <property type="molecule type" value="Genomic_DNA"/>
</dbReference>
<dbReference type="RefSeq" id="XP_040649111.1">
    <property type="nucleotide sequence ID" value="XM_040792055.1"/>
</dbReference>
<dbReference type="GO" id="GO:0005737">
    <property type="term" value="C:cytoplasm"/>
    <property type="evidence" value="ECO:0007669"/>
    <property type="project" value="TreeGrafter"/>
</dbReference>
<evidence type="ECO:0000259" key="2">
    <source>
        <dbReference type="Pfam" id="PF03959"/>
    </source>
</evidence>
<dbReference type="OMA" id="IETEPRN"/>
<dbReference type="InterPro" id="IPR005645">
    <property type="entry name" value="FSH-like_dom"/>
</dbReference>
<protein>
    <submittedName>
        <fullName evidence="3">Serine hydrolase FSH</fullName>
    </submittedName>
</protein>
<dbReference type="InterPro" id="IPR050593">
    <property type="entry name" value="LovG"/>
</dbReference>
<keyword evidence="1 3" id="KW-0378">Hydrolase</keyword>
<dbReference type="AlphaFoldDB" id="A0A135LNN5"/>
<keyword evidence="4" id="KW-1185">Reference proteome</keyword>
<dbReference type="GO" id="GO:0016787">
    <property type="term" value="F:hydrolase activity"/>
    <property type="evidence" value="ECO:0007669"/>
    <property type="project" value="UniProtKB-KW"/>
</dbReference>
<comment type="caution">
    <text evidence="3">The sequence shown here is derived from an EMBL/GenBank/DDBJ whole genome shotgun (WGS) entry which is preliminary data.</text>
</comment>
<dbReference type="STRING" id="5078.A0A135LNN5"/>
<dbReference type="GO" id="GO:0017000">
    <property type="term" value="P:antibiotic biosynthetic process"/>
    <property type="evidence" value="ECO:0007669"/>
    <property type="project" value="UniProtKB-ARBA"/>
</dbReference>
<dbReference type="InterPro" id="IPR029058">
    <property type="entry name" value="AB_hydrolase_fold"/>
</dbReference>
<name>A0A135LNN5_PENPA</name>
<sequence length="258" mass="28622">MRFLCLHGVGSNAAVLEAQLAVILKEFSEHEFHFLQGEIEVDPDNAVKDYFAGPYFSYFELCTPSQIHSAFQLLDEVIADEGSFDGVFAFSHGAALAASYMLYHARRSSPSEQPFRSAVFFSASLPFDSESKPFSIYRNGICYYTAPNTKETCTVDVSATIPELMDPAYVHKWDQATQFLERFGASHPVSVPISVPTAHIYALNDSYGCHAAQLQDFCVPLDREVLVHDGGHAIPYRPSTSAKMVECIRKVLNSVALF</sequence>
<feature type="domain" description="Serine hydrolase" evidence="2">
    <location>
        <begin position="2"/>
        <end position="240"/>
    </location>
</feature>
<dbReference type="Pfam" id="PF03959">
    <property type="entry name" value="FSH1"/>
    <property type="match status" value="1"/>
</dbReference>
<dbReference type="GO" id="GO:0005634">
    <property type="term" value="C:nucleus"/>
    <property type="evidence" value="ECO:0007669"/>
    <property type="project" value="TreeGrafter"/>
</dbReference>
<organism evidence="3 4">
    <name type="scientific">Penicillium patulum</name>
    <name type="common">Penicillium griseofulvum</name>
    <dbReference type="NCBI Taxonomy" id="5078"/>
    <lineage>
        <taxon>Eukaryota</taxon>
        <taxon>Fungi</taxon>
        <taxon>Dikarya</taxon>
        <taxon>Ascomycota</taxon>
        <taxon>Pezizomycotina</taxon>
        <taxon>Eurotiomycetes</taxon>
        <taxon>Eurotiomycetidae</taxon>
        <taxon>Eurotiales</taxon>
        <taxon>Aspergillaceae</taxon>
        <taxon>Penicillium</taxon>
    </lineage>
</organism>
<dbReference type="PANTHER" id="PTHR48070:SF4">
    <property type="entry name" value="ESTERASE ALNB"/>
    <property type="match status" value="1"/>
</dbReference>
<reference evidence="3 4" key="1">
    <citation type="journal article" date="2016" name="BMC Genomics">
        <title>Genome sequencing and secondary metabolism of the postharvest pathogen Penicillium griseofulvum.</title>
        <authorList>
            <person name="Banani H."/>
            <person name="Marcet-Houben M."/>
            <person name="Ballester A.R."/>
            <person name="Abbruscato P."/>
            <person name="Gonzalez-Candelas L."/>
            <person name="Gabaldon T."/>
            <person name="Spadaro D."/>
        </authorList>
    </citation>
    <scope>NUCLEOTIDE SEQUENCE [LARGE SCALE GENOMIC DNA]</scope>
    <source>
        <strain evidence="3 4">PG3</strain>
    </source>
</reference>
<proteinExistence type="predicted"/>